<feature type="region of interest" description="Disordered" evidence="1">
    <location>
        <begin position="1"/>
        <end position="20"/>
    </location>
</feature>
<evidence type="ECO:0000256" key="2">
    <source>
        <dbReference type="SAM" id="Phobius"/>
    </source>
</evidence>
<comment type="caution">
    <text evidence="3">The sequence shown here is derived from an EMBL/GenBank/DDBJ whole genome shotgun (WGS) entry which is preliminary data.</text>
</comment>
<evidence type="ECO:0000313" key="4">
    <source>
        <dbReference type="Proteomes" id="UP000622552"/>
    </source>
</evidence>
<evidence type="ECO:0000256" key="1">
    <source>
        <dbReference type="SAM" id="MobiDB-lite"/>
    </source>
</evidence>
<accession>A0A8J7KZE6</accession>
<sequence>MAAPIDEYAPDLLNAPTHPPRRTRQPLGLVLFVVGLTVAFLVAIGLLALAPGEHPTRRAAGPTAVDGDDDPDGPTGPVPTRSGRVAPDDSRQTTGPRTDITGWPGPDTTGVPPGTVLRPMAGTTITVAGTVLDGVDIAGCVMIKADHVTIRNSRIRGACAVGTVRTDIDGLTRDTVLDHVEVDGQRRAPTWPLVVGSNYTCHRCDLHGGGSQLHFTDNVTVTESWLHDPYEAGASHNSAMASHGGGGNVIRGNTLDCGATGNCSAALALYGNFGPIHDVLVEGNLFSGGSYCLYAGSLVTKPFPVANNVRIVGNAFARTPYAKCGHYGPATSWTRESNEWRGNYWNEPGRPEVVDPVTEAEQRAAKKRP</sequence>
<dbReference type="RefSeq" id="WP_197007366.1">
    <property type="nucleotide sequence ID" value="NZ_BONS01000019.1"/>
</dbReference>
<dbReference type="AlphaFoldDB" id="A0A8J7KZE6"/>
<dbReference type="EMBL" id="JADOUF010000001">
    <property type="protein sequence ID" value="MBG6140867.1"/>
    <property type="molecule type" value="Genomic_DNA"/>
</dbReference>
<feature type="transmembrane region" description="Helical" evidence="2">
    <location>
        <begin position="27"/>
        <end position="49"/>
    </location>
</feature>
<name>A0A8J7KZE6_9ACTN</name>
<dbReference type="InterPro" id="IPR011050">
    <property type="entry name" value="Pectin_lyase_fold/virulence"/>
</dbReference>
<evidence type="ECO:0008006" key="5">
    <source>
        <dbReference type="Google" id="ProtNLM"/>
    </source>
</evidence>
<evidence type="ECO:0000313" key="3">
    <source>
        <dbReference type="EMBL" id="MBG6140867.1"/>
    </source>
</evidence>
<feature type="region of interest" description="Disordered" evidence="1">
    <location>
        <begin position="53"/>
        <end position="114"/>
    </location>
</feature>
<proteinExistence type="predicted"/>
<dbReference type="Proteomes" id="UP000622552">
    <property type="component" value="Unassembled WGS sequence"/>
</dbReference>
<gene>
    <name evidence="3" type="ORF">IW245_007061</name>
</gene>
<keyword evidence="2" id="KW-0812">Transmembrane</keyword>
<dbReference type="SUPFAM" id="SSF51126">
    <property type="entry name" value="Pectin lyase-like"/>
    <property type="match status" value="1"/>
</dbReference>
<reference evidence="3" key="1">
    <citation type="submission" date="2020-11" db="EMBL/GenBank/DDBJ databases">
        <title>Sequencing the genomes of 1000 actinobacteria strains.</title>
        <authorList>
            <person name="Klenk H.-P."/>
        </authorList>
    </citation>
    <scope>NUCLEOTIDE SEQUENCE</scope>
    <source>
        <strain evidence="3">DSM 45356</strain>
    </source>
</reference>
<feature type="compositionally biased region" description="Low complexity" evidence="1">
    <location>
        <begin position="101"/>
        <end position="114"/>
    </location>
</feature>
<protein>
    <recommendedName>
        <fullName evidence="5">Right handed beta helix domain-containing protein</fullName>
    </recommendedName>
</protein>
<organism evidence="3 4">
    <name type="scientific">Longispora fulva</name>
    <dbReference type="NCBI Taxonomy" id="619741"/>
    <lineage>
        <taxon>Bacteria</taxon>
        <taxon>Bacillati</taxon>
        <taxon>Actinomycetota</taxon>
        <taxon>Actinomycetes</taxon>
        <taxon>Micromonosporales</taxon>
        <taxon>Micromonosporaceae</taxon>
        <taxon>Longispora</taxon>
    </lineage>
</organism>
<feature type="compositionally biased region" description="Basic and acidic residues" evidence="1">
    <location>
        <begin position="360"/>
        <end position="369"/>
    </location>
</feature>
<keyword evidence="2" id="KW-0472">Membrane</keyword>
<dbReference type="Gene3D" id="2.160.20.10">
    <property type="entry name" value="Single-stranded right-handed beta-helix, Pectin lyase-like"/>
    <property type="match status" value="1"/>
</dbReference>
<feature type="region of interest" description="Disordered" evidence="1">
    <location>
        <begin position="346"/>
        <end position="369"/>
    </location>
</feature>
<dbReference type="InterPro" id="IPR012334">
    <property type="entry name" value="Pectin_lyas_fold"/>
</dbReference>
<keyword evidence="2" id="KW-1133">Transmembrane helix</keyword>
<keyword evidence="4" id="KW-1185">Reference proteome</keyword>